<dbReference type="RefSeq" id="WP_144858076.1">
    <property type="nucleotide sequence ID" value="NZ_BAAAYT010000002.1"/>
</dbReference>
<dbReference type="InterPro" id="IPR016602">
    <property type="entry name" value="UCP012666"/>
</dbReference>
<dbReference type="AlphaFoldDB" id="A0A560W6L8"/>
<evidence type="ECO:0000313" key="2">
    <source>
        <dbReference type="EMBL" id="TWD13260.1"/>
    </source>
</evidence>
<comment type="caution">
    <text evidence="2">The sequence shown here is derived from an EMBL/GenBank/DDBJ whole genome shotgun (WGS) entry which is preliminary data.</text>
</comment>
<dbReference type="InterPro" id="IPR006336">
    <property type="entry name" value="GCS2"/>
</dbReference>
<dbReference type="EMBL" id="VIUW01000005">
    <property type="protein sequence ID" value="TWD13260.1"/>
    <property type="molecule type" value="Genomic_DNA"/>
</dbReference>
<dbReference type="Proteomes" id="UP000315628">
    <property type="component" value="Unassembled WGS sequence"/>
</dbReference>
<evidence type="ECO:0000313" key="3">
    <source>
        <dbReference type="Proteomes" id="UP000315628"/>
    </source>
</evidence>
<keyword evidence="2" id="KW-0436">Ligase</keyword>
<proteinExistence type="predicted"/>
<dbReference type="PANTHER" id="PTHR36510">
    <property type="entry name" value="GLUTAMATE--CYSTEINE LIGASE 2-RELATED"/>
    <property type="match status" value="1"/>
</dbReference>
<protein>
    <submittedName>
        <fullName evidence="2">Gamma-glutamyl:cysteine ligase YbdK (ATP-grasp superfamily)</fullName>
    </submittedName>
</protein>
<comment type="catalytic activity">
    <reaction evidence="1">
        <text>L-cysteine + L-glutamate + ATP = gamma-L-glutamyl-L-cysteine + ADP + phosphate + H(+)</text>
        <dbReference type="Rhea" id="RHEA:13285"/>
        <dbReference type="ChEBI" id="CHEBI:15378"/>
        <dbReference type="ChEBI" id="CHEBI:29985"/>
        <dbReference type="ChEBI" id="CHEBI:30616"/>
        <dbReference type="ChEBI" id="CHEBI:35235"/>
        <dbReference type="ChEBI" id="CHEBI:43474"/>
        <dbReference type="ChEBI" id="CHEBI:58173"/>
        <dbReference type="ChEBI" id="CHEBI:456216"/>
        <dbReference type="EC" id="6.3.2.2"/>
    </reaction>
</comment>
<name>A0A560W6L8_9MICO</name>
<accession>A0A560W6L8</accession>
<dbReference type="InterPro" id="IPR014746">
    <property type="entry name" value="Gln_synth/guanido_kin_cat_dom"/>
</dbReference>
<gene>
    <name evidence="2" type="ORF">FB557_2649</name>
</gene>
<keyword evidence="3" id="KW-1185">Reference proteome</keyword>
<sequence>MGKEVEAQSYTREERQRYREKVHQNLDVFERMLTQAHFEAERPLTGLEIELNLVDERNDPAFANAEVLEAIDDPTYQTELARFNIELNVAPRPLPGDSALSLEQHLRDSLNRAEEKAQAVGARIVPVGILPTIRPEHFEGEWISRNNRYTALNDSIFFARGEDIVIDIEGPTGERVHTFADSIAPESACTSVQLHLQVSPGDFADHWNAAQAISGPQVALAANSPFFFGRRLHAETRIELFKQATDTRPIELKNQGVRPRVFFGERWITSIFDLFEENVRYFPSLLAESTDEDPIAVLDSGGTPTLAELNLHNGTVYRWNRPIYDIADGKPHVRVENRVLPAGPTILDVLANAAFYYGVVHQLVREDRPVWTRLSFAAARANFDAAARGGLESRIYWPGLGEVGADELVLRHLLPMAAKGLADWGVAPSVRDRYLEVIEGRCVTGQNGATWQTETVARLEERGADRAEALRQMLGRYVELMHSNEPVHTWELP</sequence>
<dbReference type="Gene3D" id="3.30.590.20">
    <property type="match status" value="1"/>
</dbReference>
<dbReference type="GO" id="GO:0016879">
    <property type="term" value="F:ligase activity, forming carbon-nitrogen bonds"/>
    <property type="evidence" value="ECO:0007669"/>
    <property type="project" value="TreeGrafter"/>
</dbReference>
<evidence type="ECO:0000256" key="1">
    <source>
        <dbReference type="ARBA" id="ARBA00048819"/>
    </source>
</evidence>
<dbReference type="OrthoDB" id="240589at2"/>
<dbReference type="InterPro" id="IPR050141">
    <property type="entry name" value="GCL_type2/YbdK_subfam"/>
</dbReference>
<dbReference type="PANTHER" id="PTHR36510:SF3">
    <property type="entry name" value="CONSERVED PROTEIN"/>
    <property type="match status" value="1"/>
</dbReference>
<dbReference type="PIRSF" id="PIRSF012666">
    <property type="entry name" value="UCP012666"/>
    <property type="match status" value="1"/>
</dbReference>
<organism evidence="2 3">
    <name type="scientific">Marihabitans asiaticum</name>
    <dbReference type="NCBI Taxonomy" id="415218"/>
    <lineage>
        <taxon>Bacteria</taxon>
        <taxon>Bacillati</taxon>
        <taxon>Actinomycetota</taxon>
        <taxon>Actinomycetes</taxon>
        <taxon>Micrococcales</taxon>
        <taxon>Intrasporangiaceae</taxon>
        <taxon>Marihabitans</taxon>
    </lineage>
</organism>
<dbReference type="SUPFAM" id="SSF55931">
    <property type="entry name" value="Glutamine synthetase/guanido kinase"/>
    <property type="match status" value="1"/>
</dbReference>
<reference evidence="2 3" key="1">
    <citation type="submission" date="2019-06" db="EMBL/GenBank/DDBJ databases">
        <title>Sequencing the genomes of 1000 actinobacteria strains.</title>
        <authorList>
            <person name="Klenk H.-P."/>
        </authorList>
    </citation>
    <scope>NUCLEOTIDE SEQUENCE [LARGE SCALE GENOMIC DNA]</scope>
    <source>
        <strain evidence="2 3">DSM 18935</strain>
    </source>
</reference>
<dbReference type="Pfam" id="PF04107">
    <property type="entry name" value="GCS2"/>
    <property type="match status" value="1"/>
</dbReference>